<dbReference type="AlphaFoldDB" id="A0A382FWB3"/>
<dbReference type="EMBL" id="UINC01052254">
    <property type="protein sequence ID" value="SVB67376.1"/>
    <property type="molecule type" value="Genomic_DNA"/>
</dbReference>
<dbReference type="GO" id="GO:0098797">
    <property type="term" value="C:plasma membrane protein complex"/>
    <property type="evidence" value="ECO:0007669"/>
    <property type="project" value="TreeGrafter"/>
</dbReference>
<organism evidence="3">
    <name type="scientific">marine metagenome</name>
    <dbReference type="NCBI Taxonomy" id="408172"/>
    <lineage>
        <taxon>unclassified sequences</taxon>
        <taxon>metagenomes</taxon>
        <taxon>ecological metagenomes</taxon>
    </lineage>
</organism>
<dbReference type="PANTHER" id="PTHR30489:SF0">
    <property type="entry name" value="LIPOPROTEIN-RELEASING SYSTEM TRANSMEMBRANE PROTEIN LOLE"/>
    <property type="match status" value="1"/>
</dbReference>
<evidence type="ECO:0000256" key="1">
    <source>
        <dbReference type="SAM" id="Phobius"/>
    </source>
</evidence>
<feature type="non-terminal residue" evidence="3">
    <location>
        <position position="171"/>
    </location>
</feature>
<keyword evidence="1" id="KW-0812">Transmembrane</keyword>
<name>A0A382FWB3_9ZZZZ</name>
<feature type="domain" description="MacB-like periplasmic core" evidence="2">
    <location>
        <begin position="25"/>
        <end position="166"/>
    </location>
</feature>
<accession>A0A382FWB3</accession>
<feature type="transmembrane region" description="Helical" evidence="1">
    <location>
        <begin position="20"/>
        <end position="46"/>
    </location>
</feature>
<protein>
    <recommendedName>
        <fullName evidence="2">MacB-like periplasmic core domain-containing protein</fullName>
    </recommendedName>
</protein>
<dbReference type="InterPro" id="IPR025857">
    <property type="entry name" value="MacB_PCD"/>
</dbReference>
<keyword evidence="1" id="KW-1133">Transmembrane helix</keyword>
<keyword evidence="1" id="KW-0472">Membrane</keyword>
<proteinExistence type="predicted"/>
<gene>
    <name evidence="3" type="ORF">METZ01_LOCUS220230</name>
</gene>
<dbReference type="PANTHER" id="PTHR30489">
    <property type="entry name" value="LIPOPROTEIN-RELEASING SYSTEM TRANSMEMBRANE PROTEIN LOLE"/>
    <property type="match status" value="1"/>
</dbReference>
<dbReference type="Pfam" id="PF12704">
    <property type="entry name" value="MacB_PCD"/>
    <property type="match status" value="1"/>
</dbReference>
<sequence>MSSLPIFLGYKYFRSKKGAFASFTSVMAIAGLSLGVAALVIVLSVMNGFERELQTRILGVVPQLIIKNDANIQDYDELISQLTQFEDVVSATPYIETQGLLSANNRARGVFLTGIMPDLESSISILPKHVYSGSLEKLNSTGGIVIGAWLSRYLGVDLGDSISITTTNLRT</sequence>
<reference evidence="3" key="1">
    <citation type="submission" date="2018-05" db="EMBL/GenBank/DDBJ databases">
        <authorList>
            <person name="Lanie J.A."/>
            <person name="Ng W.-L."/>
            <person name="Kazmierczak K.M."/>
            <person name="Andrzejewski T.M."/>
            <person name="Davidsen T.M."/>
            <person name="Wayne K.J."/>
            <person name="Tettelin H."/>
            <person name="Glass J.I."/>
            <person name="Rusch D."/>
            <person name="Podicherti R."/>
            <person name="Tsui H.-C.T."/>
            <person name="Winkler M.E."/>
        </authorList>
    </citation>
    <scope>NUCLEOTIDE SEQUENCE</scope>
</reference>
<dbReference type="GO" id="GO:0044874">
    <property type="term" value="P:lipoprotein localization to outer membrane"/>
    <property type="evidence" value="ECO:0007669"/>
    <property type="project" value="TreeGrafter"/>
</dbReference>
<evidence type="ECO:0000313" key="3">
    <source>
        <dbReference type="EMBL" id="SVB67376.1"/>
    </source>
</evidence>
<dbReference type="InterPro" id="IPR051447">
    <property type="entry name" value="Lipoprotein-release_system"/>
</dbReference>
<evidence type="ECO:0000259" key="2">
    <source>
        <dbReference type="Pfam" id="PF12704"/>
    </source>
</evidence>